<organism evidence="1 2">
    <name type="scientific">Verticillium longisporum</name>
    <name type="common">Verticillium dahliae var. longisporum</name>
    <dbReference type="NCBI Taxonomy" id="100787"/>
    <lineage>
        <taxon>Eukaryota</taxon>
        <taxon>Fungi</taxon>
        <taxon>Dikarya</taxon>
        <taxon>Ascomycota</taxon>
        <taxon>Pezizomycotina</taxon>
        <taxon>Sordariomycetes</taxon>
        <taxon>Hypocreomycetidae</taxon>
        <taxon>Glomerellales</taxon>
        <taxon>Plectosphaerellaceae</taxon>
        <taxon>Verticillium</taxon>
    </lineage>
</organism>
<dbReference type="AlphaFoldDB" id="A0A0G4MR30"/>
<keyword evidence="2" id="KW-1185">Reference proteome</keyword>
<name>A0A0G4MR30_VERLO</name>
<dbReference type="PROSITE" id="PS51257">
    <property type="entry name" value="PROKAR_LIPOPROTEIN"/>
    <property type="match status" value="1"/>
</dbReference>
<dbReference type="Proteomes" id="UP000044602">
    <property type="component" value="Unassembled WGS sequence"/>
</dbReference>
<evidence type="ECO:0000313" key="2">
    <source>
        <dbReference type="Proteomes" id="UP000044602"/>
    </source>
</evidence>
<gene>
    <name evidence="1" type="ORF">BN1708_007179</name>
</gene>
<proteinExistence type="predicted"/>
<evidence type="ECO:0000313" key="1">
    <source>
        <dbReference type="EMBL" id="CRK36748.1"/>
    </source>
</evidence>
<reference evidence="1 2" key="1">
    <citation type="submission" date="2015-05" db="EMBL/GenBank/DDBJ databases">
        <authorList>
            <person name="Wang D.B."/>
            <person name="Wang M."/>
        </authorList>
    </citation>
    <scope>NUCLEOTIDE SEQUENCE [LARGE SCALE GENOMIC DNA]</scope>
    <source>
        <strain evidence="1">VL1</strain>
    </source>
</reference>
<sequence>MTEPKAFVFSFTLLACPNSALARRERSALPHREPASSQFPVHSRVSPISYRSESLPQPAHPLARLLAPRSSVRIVILFIYNAVLSPWDNGTREGGEGGREKERRLFSYAACIVNKNMAYDQLCMSSSQNREPGCQAWSA</sequence>
<accession>A0A0G4MR30</accession>
<dbReference type="EMBL" id="CVQH01024305">
    <property type="protein sequence ID" value="CRK36748.1"/>
    <property type="molecule type" value="Genomic_DNA"/>
</dbReference>
<protein>
    <submittedName>
        <fullName evidence="1">Uncharacterized protein</fullName>
    </submittedName>
</protein>